<organism evidence="1 2">
    <name type="scientific">Malus domestica</name>
    <name type="common">Apple</name>
    <name type="synonym">Pyrus malus</name>
    <dbReference type="NCBI Taxonomy" id="3750"/>
    <lineage>
        <taxon>Eukaryota</taxon>
        <taxon>Viridiplantae</taxon>
        <taxon>Streptophyta</taxon>
        <taxon>Embryophyta</taxon>
        <taxon>Tracheophyta</taxon>
        <taxon>Spermatophyta</taxon>
        <taxon>Magnoliopsida</taxon>
        <taxon>eudicotyledons</taxon>
        <taxon>Gunneridae</taxon>
        <taxon>Pentapetalae</taxon>
        <taxon>rosids</taxon>
        <taxon>fabids</taxon>
        <taxon>Rosales</taxon>
        <taxon>Rosaceae</taxon>
        <taxon>Amygdaloideae</taxon>
        <taxon>Maleae</taxon>
        <taxon>Malus</taxon>
    </lineage>
</organism>
<evidence type="ECO:0000313" key="2">
    <source>
        <dbReference type="Proteomes" id="UP000290289"/>
    </source>
</evidence>
<dbReference type="AlphaFoldDB" id="A0A498K6P7"/>
<comment type="caution">
    <text evidence="1">The sequence shown here is derived from an EMBL/GenBank/DDBJ whole genome shotgun (WGS) entry which is preliminary data.</text>
</comment>
<reference evidence="1 2" key="1">
    <citation type="submission" date="2018-10" db="EMBL/GenBank/DDBJ databases">
        <title>A high-quality apple genome assembly.</title>
        <authorList>
            <person name="Hu J."/>
        </authorList>
    </citation>
    <scope>NUCLEOTIDE SEQUENCE [LARGE SCALE GENOMIC DNA]</scope>
    <source>
        <strain evidence="2">cv. HFTH1</strain>
        <tissue evidence="1">Young leaf</tissue>
    </source>
</reference>
<sequence>MPNWIISSRDFITNLNLNFFLSSDYPITIKTNDPIKSYYNRKTNEKCLKTLTFKDKDKINGKVNSTRFDFLV</sequence>
<protein>
    <submittedName>
        <fullName evidence="1">Uncharacterized protein</fullName>
    </submittedName>
</protein>
<dbReference type="Proteomes" id="UP000290289">
    <property type="component" value="Chromosome 3"/>
</dbReference>
<dbReference type="EMBL" id="RDQH01000329">
    <property type="protein sequence ID" value="RXI03221.1"/>
    <property type="molecule type" value="Genomic_DNA"/>
</dbReference>
<proteinExistence type="predicted"/>
<accession>A0A498K6P7</accession>
<keyword evidence="2" id="KW-1185">Reference proteome</keyword>
<gene>
    <name evidence="1" type="ORF">DVH24_003873</name>
</gene>
<evidence type="ECO:0000313" key="1">
    <source>
        <dbReference type="EMBL" id="RXI03221.1"/>
    </source>
</evidence>
<name>A0A498K6P7_MALDO</name>